<evidence type="ECO:0000313" key="2">
    <source>
        <dbReference type="EMBL" id="CAB4191341.1"/>
    </source>
</evidence>
<dbReference type="EMBL" id="LR796291">
    <property type="protein sequence ID" value="CAB4134795.1"/>
    <property type="molecule type" value="Genomic_DNA"/>
</dbReference>
<protein>
    <submittedName>
        <fullName evidence="2">Uncharacterized protein</fullName>
    </submittedName>
</protein>
<reference evidence="2" key="1">
    <citation type="submission" date="2020-05" db="EMBL/GenBank/DDBJ databases">
        <authorList>
            <person name="Chiriac C."/>
            <person name="Salcher M."/>
            <person name="Ghai R."/>
            <person name="Kavagutti S V."/>
        </authorList>
    </citation>
    <scope>NUCLEOTIDE SEQUENCE</scope>
</reference>
<sequence length="105" mass="12208">MNTLEQQLKTKCAELGIELDMNADRIWLDAPPHHCFATNGTEYEHCIIPNKADWEFDNKGTSKKYNYNTERNETIRVLLQAIETFGVMAEDEVCEHEMCSKCHQQ</sequence>
<evidence type="ECO:0000313" key="1">
    <source>
        <dbReference type="EMBL" id="CAB4134795.1"/>
    </source>
</evidence>
<organism evidence="2">
    <name type="scientific">uncultured Caudovirales phage</name>
    <dbReference type="NCBI Taxonomy" id="2100421"/>
    <lineage>
        <taxon>Viruses</taxon>
        <taxon>Duplodnaviria</taxon>
        <taxon>Heunggongvirae</taxon>
        <taxon>Uroviricota</taxon>
        <taxon>Caudoviricetes</taxon>
        <taxon>Peduoviridae</taxon>
        <taxon>Maltschvirus</taxon>
        <taxon>Maltschvirus maltsch</taxon>
    </lineage>
</organism>
<accession>A0A6J5RD11</accession>
<name>A0A6J5RD11_9CAUD</name>
<dbReference type="EMBL" id="LR797174">
    <property type="protein sequence ID" value="CAB4191341.1"/>
    <property type="molecule type" value="Genomic_DNA"/>
</dbReference>
<proteinExistence type="predicted"/>
<gene>
    <name evidence="2" type="ORF">UFOVP1226_30</name>
    <name evidence="1" type="ORF">UFOVP278_11</name>
</gene>